<keyword evidence="7 9" id="KW-0472">Membrane</keyword>
<evidence type="ECO:0000313" key="12">
    <source>
        <dbReference type="Proteomes" id="UP000192917"/>
    </source>
</evidence>
<comment type="subcellular location">
    <subcellularLocation>
        <location evidence="1 9">Cell inner membrane</location>
        <topology evidence="1 9">Multi-pass membrane protein</topology>
    </subcellularLocation>
</comment>
<feature type="transmembrane region" description="Helical" evidence="9">
    <location>
        <begin position="21"/>
        <end position="42"/>
    </location>
</feature>
<dbReference type="Pfam" id="PF04290">
    <property type="entry name" value="DctQ"/>
    <property type="match status" value="1"/>
</dbReference>
<evidence type="ECO:0000313" key="11">
    <source>
        <dbReference type="EMBL" id="SMF06937.1"/>
    </source>
</evidence>
<keyword evidence="5 9" id="KW-0812">Transmembrane</keyword>
<dbReference type="GO" id="GO:0005886">
    <property type="term" value="C:plasma membrane"/>
    <property type="evidence" value="ECO:0007669"/>
    <property type="project" value="UniProtKB-SubCell"/>
</dbReference>
<feature type="domain" description="Tripartite ATP-independent periplasmic transporters DctQ component" evidence="10">
    <location>
        <begin position="35"/>
        <end position="158"/>
    </location>
</feature>
<evidence type="ECO:0000256" key="5">
    <source>
        <dbReference type="ARBA" id="ARBA00022692"/>
    </source>
</evidence>
<protein>
    <recommendedName>
        <fullName evidence="9">TRAP transporter small permease protein</fullName>
    </recommendedName>
</protein>
<organism evidence="11 12">
    <name type="scientific">Tistlia consotensis USBA 355</name>
    <dbReference type="NCBI Taxonomy" id="560819"/>
    <lineage>
        <taxon>Bacteria</taxon>
        <taxon>Pseudomonadati</taxon>
        <taxon>Pseudomonadota</taxon>
        <taxon>Alphaproteobacteria</taxon>
        <taxon>Rhodospirillales</taxon>
        <taxon>Rhodovibrionaceae</taxon>
        <taxon>Tistlia</taxon>
    </lineage>
</organism>
<evidence type="ECO:0000256" key="2">
    <source>
        <dbReference type="ARBA" id="ARBA00022448"/>
    </source>
</evidence>
<dbReference type="AlphaFoldDB" id="A0A1Y6BF54"/>
<dbReference type="EMBL" id="FWZX01000004">
    <property type="protein sequence ID" value="SMF06937.1"/>
    <property type="molecule type" value="Genomic_DNA"/>
</dbReference>
<dbReference type="Proteomes" id="UP000192917">
    <property type="component" value="Unassembled WGS sequence"/>
</dbReference>
<evidence type="ECO:0000256" key="1">
    <source>
        <dbReference type="ARBA" id="ARBA00004429"/>
    </source>
</evidence>
<feature type="transmembrane region" description="Helical" evidence="9">
    <location>
        <begin position="100"/>
        <end position="121"/>
    </location>
</feature>
<keyword evidence="12" id="KW-1185">Reference proteome</keyword>
<accession>A0A1Y6BF54</accession>
<proteinExistence type="inferred from homology"/>
<dbReference type="STRING" id="560819.SAMN05428998_10417"/>
<evidence type="ECO:0000256" key="3">
    <source>
        <dbReference type="ARBA" id="ARBA00022475"/>
    </source>
</evidence>
<evidence type="ECO:0000256" key="6">
    <source>
        <dbReference type="ARBA" id="ARBA00022989"/>
    </source>
</evidence>
<dbReference type="InterPro" id="IPR007387">
    <property type="entry name" value="TRAP_DctQ"/>
</dbReference>
<sequence length="172" mass="17961">MAAVAAARAAFLAVERRVTQAAVAAGCLGLAVAALTGLYQVLARFVLLRPASWSEPLIQVVLIWMAYLALAGAMRSGSLIAVDLLLRVATGRARRALRTLVTLAVLALLATLFWFGCLIVWRVRFQTIAGLDVAASWAYAALPFGSALSILALLAHAADPPVEAAPEPDAAG</sequence>
<keyword evidence="3" id="KW-1003">Cell membrane</keyword>
<keyword evidence="2 9" id="KW-0813">Transport</keyword>
<comment type="subunit">
    <text evidence="9">The complex comprises the extracytoplasmic solute receptor protein and the two transmembrane proteins.</text>
</comment>
<dbReference type="InterPro" id="IPR055348">
    <property type="entry name" value="DctQ"/>
</dbReference>
<dbReference type="PANTHER" id="PTHR35011:SF11">
    <property type="entry name" value="TRAP TRANSPORTER SMALL PERMEASE PROTEIN"/>
    <property type="match status" value="1"/>
</dbReference>
<feature type="transmembrane region" description="Helical" evidence="9">
    <location>
        <begin position="62"/>
        <end position="88"/>
    </location>
</feature>
<dbReference type="GO" id="GO:0015740">
    <property type="term" value="P:C4-dicarboxylate transport"/>
    <property type="evidence" value="ECO:0007669"/>
    <property type="project" value="TreeGrafter"/>
</dbReference>
<feature type="transmembrane region" description="Helical" evidence="9">
    <location>
        <begin position="133"/>
        <end position="154"/>
    </location>
</feature>
<gene>
    <name evidence="11" type="ORF">SAMN05428998_10417</name>
</gene>
<keyword evidence="6 9" id="KW-1133">Transmembrane helix</keyword>
<dbReference type="RefSeq" id="WP_085121730.1">
    <property type="nucleotide sequence ID" value="NZ_FWZX01000004.1"/>
</dbReference>
<dbReference type="PANTHER" id="PTHR35011">
    <property type="entry name" value="2,3-DIKETO-L-GULONATE TRAP TRANSPORTER SMALL PERMEASE PROTEIN YIAM"/>
    <property type="match status" value="1"/>
</dbReference>
<keyword evidence="4 9" id="KW-0997">Cell inner membrane</keyword>
<evidence type="ECO:0000256" key="4">
    <source>
        <dbReference type="ARBA" id="ARBA00022519"/>
    </source>
</evidence>
<dbReference type="GO" id="GO:0022857">
    <property type="term" value="F:transmembrane transporter activity"/>
    <property type="evidence" value="ECO:0007669"/>
    <property type="project" value="UniProtKB-UniRule"/>
</dbReference>
<evidence type="ECO:0000256" key="7">
    <source>
        <dbReference type="ARBA" id="ARBA00023136"/>
    </source>
</evidence>
<evidence type="ECO:0000256" key="9">
    <source>
        <dbReference type="RuleBase" id="RU369079"/>
    </source>
</evidence>
<reference evidence="11 12" key="1">
    <citation type="submission" date="2017-04" db="EMBL/GenBank/DDBJ databases">
        <authorList>
            <person name="Afonso C.L."/>
            <person name="Miller P.J."/>
            <person name="Scott M.A."/>
            <person name="Spackman E."/>
            <person name="Goraichik I."/>
            <person name="Dimitrov K.M."/>
            <person name="Suarez D.L."/>
            <person name="Swayne D.E."/>
        </authorList>
    </citation>
    <scope>NUCLEOTIDE SEQUENCE [LARGE SCALE GENOMIC DNA]</scope>
    <source>
        <strain evidence="11 12">USBA 355</strain>
    </source>
</reference>
<name>A0A1Y6BF54_9PROT</name>
<comment type="similarity">
    <text evidence="8 9">Belongs to the TRAP transporter small permease family.</text>
</comment>
<comment type="function">
    <text evidence="9">Part of the tripartite ATP-independent periplasmic (TRAP) transport system.</text>
</comment>
<evidence type="ECO:0000256" key="8">
    <source>
        <dbReference type="ARBA" id="ARBA00038436"/>
    </source>
</evidence>
<evidence type="ECO:0000259" key="10">
    <source>
        <dbReference type="Pfam" id="PF04290"/>
    </source>
</evidence>